<gene>
    <name evidence="1" type="ORF">EYF80_021218</name>
</gene>
<organism evidence="1 2">
    <name type="scientific">Liparis tanakae</name>
    <name type="common">Tanaka's snailfish</name>
    <dbReference type="NCBI Taxonomy" id="230148"/>
    <lineage>
        <taxon>Eukaryota</taxon>
        <taxon>Metazoa</taxon>
        <taxon>Chordata</taxon>
        <taxon>Craniata</taxon>
        <taxon>Vertebrata</taxon>
        <taxon>Euteleostomi</taxon>
        <taxon>Actinopterygii</taxon>
        <taxon>Neopterygii</taxon>
        <taxon>Teleostei</taxon>
        <taxon>Neoteleostei</taxon>
        <taxon>Acanthomorphata</taxon>
        <taxon>Eupercaria</taxon>
        <taxon>Perciformes</taxon>
        <taxon>Cottioidei</taxon>
        <taxon>Cottales</taxon>
        <taxon>Liparidae</taxon>
        <taxon>Liparis</taxon>
    </lineage>
</organism>
<evidence type="ECO:0000313" key="1">
    <source>
        <dbReference type="EMBL" id="TNN68572.1"/>
    </source>
</evidence>
<protein>
    <submittedName>
        <fullName evidence="1">Uncharacterized protein</fullName>
    </submittedName>
</protein>
<keyword evidence="2" id="KW-1185">Reference proteome</keyword>
<dbReference type="EMBL" id="SRLO01000188">
    <property type="protein sequence ID" value="TNN68572.1"/>
    <property type="molecule type" value="Genomic_DNA"/>
</dbReference>
<accession>A0A4Z2HUI9</accession>
<sequence>MFLTSSNAARLKSAWMGVVLGEGPRMRIHRLIPGHVSVASWLAGGGEYRLHSDCGQKVAVASHTPGPETVECEALLPVGRIHPGATGEEGVRGDNCIALNSKARLLLTALSNVNEWIIHSPEGLKSVVTRPCSQDGGRGTPKGAFTPKAMWPTVPILATLFFMGNVTEGFESRRNVDEETSSL</sequence>
<proteinExistence type="predicted"/>
<dbReference type="Proteomes" id="UP000314294">
    <property type="component" value="Unassembled WGS sequence"/>
</dbReference>
<name>A0A4Z2HUI9_9TELE</name>
<comment type="caution">
    <text evidence="1">The sequence shown here is derived from an EMBL/GenBank/DDBJ whole genome shotgun (WGS) entry which is preliminary data.</text>
</comment>
<evidence type="ECO:0000313" key="2">
    <source>
        <dbReference type="Proteomes" id="UP000314294"/>
    </source>
</evidence>
<reference evidence="1 2" key="1">
    <citation type="submission" date="2019-03" db="EMBL/GenBank/DDBJ databases">
        <title>First draft genome of Liparis tanakae, snailfish: a comprehensive survey of snailfish specific genes.</title>
        <authorList>
            <person name="Kim W."/>
            <person name="Song I."/>
            <person name="Jeong J.-H."/>
            <person name="Kim D."/>
            <person name="Kim S."/>
            <person name="Ryu S."/>
            <person name="Song J.Y."/>
            <person name="Lee S.K."/>
        </authorList>
    </citation>
    <scope>NUCLEOTIDE SEQUENCE [LARGE SCALE GENOMIC DNA]</scope>
    <source>
        <tissue evidence="1">Muscle</tissue>
    </source>
</reference>
<dbReference type="AlphaFoldDB" id="A0A4Z2HUI9"/>